<dbReference type="PANTHER" id="PTHR10782:SF4">
    <property type="entry name" value="TONALLI, ISOFORM E"/>
    <property type="match status" value="1"/>
</dbReference>
<dbReference type="Proteomes" id="UP000803844">
    <property type="component" value="Unassembled WGS sequence"/>
</dbReference>
<evidence type="ECO:0000313" key="2">
    <source>
        <dbReference type="EMBL" id="KAF3760643.1"/>
    </source>
</evidence>
<feature type="compositionally biased region" description="Low complexity" evidence="1">
    <location>
        <begin position="562"/>
        <end position="583"/>
    </location>
</feature>
<dbReference type="GO" id="GO:0000785">
    <property type="term" value="C:chromatin"/>
    <property type="evidence" value="ECO:0007669"/>
    <property type="project" value="TreeGrafter"/>
</dbReference>
<feature type="region of interest" description="Disordered" evidence="1">
    <location>
        <begin position="28"/>
        <end position="162"/>
    </location>
</feature>
<feature type="compositionally biased region" description="Polar residues" evidence="1">
    <location>
        <begin position="658"/>
        <end position="670"/>
    </location>
</feature>
<dbReference type="InterPro" id="IPR013083">
    <property type="entry name" value="Znf_RING/FYVE/PHD"/>
</dbReference>
<evidence type="ECO:0000313" key="3">
    <source>
        <dbReference type="Proteomes" id="UP000803844"/>
    </source>
</evidence>
<sequence>MPSPLMGADAAFSSQVAHANSTLNKFMPGRQKAWMTSTTPAQSSSACMPPQSPSQPSPKRPRAQGPRNVRVPHPQVQDNVRVAGPQQPAGQKDGPPAHELAETVLNVLPSPAPSDEPSPLGPNTKDSSNPASVPRPAGPPERRDTVPATAAADATASDALLLASPHARAPAVEDAAAAPLSTGRQVNVGPDDGQAASFWPPQNNRAVPPNEPGALPPSTGRTEEGPRMQARTNSAGDGEPPGKRRCIGPNDNSFDVDQHAFIQVIQYLDKMLVAPGPEVYLPKDCEEPRIKLLRDACIHRDIFYVNLHSLICKWALGSASLPPCPPRDHDEIFNGFVYLGLLLKQESAELSEGTLRWAAHFPPDQLYTVSPQTVEKVTAFFAGFVRHWITLLGEVRQRGYPCLVDELMVRIKCESRVMQKLLFTMCRRKLDIRDGDPARKVEDIFAEDLRSHCDERGVLRALDLPNIAGGVDLASRNAKLIQKYRDAMAEIQAAEPRTVGNQSQQVWHRTVMGPQRSLLEEAQRHQAEVGQYVQQQAHQQPVSQQQQLQHQFPYQHPEHQHPNPQQQNPPSQHQNSQQQNLQPHPQLRQAPMNQDQQMQQPGCNKISCTKLKYAQLKYAQLKYAQLKYAKLKYAQLKCNKLKCNKLKCRELSKLCSNKPTTPGTEQQQLPPLQAANGGATFGTHPQHMPPPAPQWSPAHLQNAMSGQNRRTTSDPQNVPTTVSYSARPSPFEAYSDTSSPFVSQMSYGSPTGSVPTVPSHSSQGPQHSFLPSNLPNAGPALQGPAMQGPMVQAAASPQQSPLAIFSPQQGQLNAPQQVQDGNQHRIWQSVPHSAQYQAQWAAGQGPVMIPSPRTPAMPNVGPMRHANGFVPALAGNMQQPYLRPSTPHNASAVAMNGAPRPVSRLVPPRGQVFDRRDYPHTSESRRSVLMSLHQAQARSPDRTRCIAQPDERYYQYVESFALAPFRLTYHHELQLEISPEQASRACRQKAAPGCGGHQMLMNVCEYSDGSLRFRARCCRLQSDGPVQESDWVLKEALWPEHIFLEFNGHQLPIRRSTHNGKDLAVELTNYVLPGKNSLKATVPHAGPSAADKRGNNFYLAVEIIETVSHSRVLKQIEDTHRPDLQKTLEKIRSRVTAAPDKDGIAVIDRTGDNARELSIDLTDPFSSTIFHIPARSVACTHMECFDLETWLNTRPAKQRIKCSHQGGCTCPKRLEPSEPDKWKCPICFLDARPGSLYIDSFLDKVRQQLEEQKKLDTKSILVAADGSWRPADKPKDDDSGDSPAGRPRSMSMGTAEPTQTVLTERGPVEIIEID</sequence>
<evidence type="ECO:0008006" key="4">
    <source>
        <dbReference type="Google" id="ProtNLM"/>
    </source>
</evidence>
<protein>
    <recommendedName>
        <fullName evidence="4">SP-RING-type domain-containing protein</fullName>
    </recommendedName>
</protein>
<accession>A0A9P4XTJ5</accession>
<feature type="region of interest" description="Disordered" evidence="1">
    <location>
        <begin position="899"/>
        <end position="923"/>
    </location>
</feature>
<dbReference type="RefSeq" id="XP_040771622.1">
    <property type="nucleotide sequence ID" value="XM_040922766.1"/>
</dbReference>
<name>A0A9P4XTJ5_CRYP1</name>
<dbReference type="EMBL" id="MU032352">
    <property type="protein sequence ID" value="KAF3760643.1"/>
    <property type="molecule type" value="Genomic_DNA"/>
</dbReference>
<feature type="compositionally biased region" description="Low complexity" evidence="1">
    <location>
        <begin position="531"/>
        <end position="555"/>
    </location>
</feature>
<organism evidence="2 3">
    <name type="scientific">Cryphonectria parasitica (strain ATCC 38755 / EP155)</name>
    <dbReference type="NCBI Taxonomy" id="660469"/>
    <lineage>
        <taxon>Eukaryota</taxon>
        <taxon>Fungi</taxon>
        <taxon>Dikarya</taxon>
        <taxon>Ascomycota</taxon>
        <taxon>Pezizomycotina</taxon>
        <taxon>Sordariomycetes</taxon>
        <taxon>Sordariomycetidae</taxon>
        <taxon>Diaporthales</taxon>
        <taxon>Cryphonectriaceae</taxon>
        <taxon>Cryphonectria-Endothia species complex</taxon>
        <taxon>Cryphonectria</taxon>
    </lineage>
</organism>
<feature type="region of interest" description="Disordered" evidence="1">
    <location>
        <begin position="181"/>
        <end position="245"/>
    </location>
</feature>
<feature type="compositionally biased region" description="Low complexity" evidence="1">
    <location>
        <begin position="40"/>
        <end position="49"/>
    </location>
</feature>
<gene>
    <name evidence="2" type="ORF">M406DRAFT_353470</name>
</gene>
<feature type="region of interest" description="Disordered" evidence="1">
    <location>
        <begin position="1266"/>
        <end position="1314"/>
    </location>
</feature>
<dbReference type="GO" id="GO:0016925">
    <property type="term" value="P:protein sumoylation"/>
    <property type="evidence" value="ECO:0007669"/>
    <property type="project" value="TreeGrafter"/>
</dbReference>
<feature type="compositionally biased region" description="Basic and acidic residues" evidence="1">
    <location>
        <begin position="912"/>
        <end position="923"/>
    </location>
</feature>
<dbReference type="GeneID" id="63839895"/>
<dbReference type="PANTHER" id="PTHR10782">
    <property type="entry name" value="ZINC FINGER MIZ DOMAIN-CONTAINING PROTEIN"/>
    <property type="match status" value="1"/>
</dbReference>
<dbReference type="OrthoDB" id="27975at2759"/>
<comment type="caution">
    <text evidence="2">The sequence shown here is derived from an EMBL/GenBank/DDBJ whole genome shotgun (WGS) entry which is preliminary data.</text>
</comment>
<evidence type="ECO:0000256" key="1">
    <source>
        <dbReference type="SAM" id="MobiDB-lite"/>
    </source>
</evidence>
<feature type="compositionally biased region" description="Polar residues" evidence="1">
    <location>
        <begin position="702"/>
        <end position="726"/>
    </location>
</feature>
<feature type="compositionally biased region" description="Polar residues" evidence="1">
    <location>
        <begin position="735"/>
        <end position="768"/>
    </location>
</feature>
<feature type="compositionally biased region" description="Pro residues" evidence="1">
    <location>
        <begin position="110"/>
        <end position="120"/>
    </location>
</feature>
<feature type="compositionally biased region" description="Low complexity" evidence="1">
    <location>
        <begin position="148"/>
        <end position="162"/>
    </location>
</feature>
<dbReference type="GO" id="GO:0061665">
    <property type="term" value="F:SUMO ligase activity"/>
    <property type="evidence" value="ECO:0007669"/>
    <property type="project" value="TreeGrafter"/>
</dbReference>
<reference evidence="2" key="1">
    <citation type="journal article" date="2020" name="Phytopathology">
        <title>Genome sequence of the chestnut blight fungus Cryphonectria parasitica EP155: A fundamental resource for an archetypical invasive plant pathogen.</title>
        <authorList>
            <person name="Crouch J.A."/>
            <person name="Dawe A."/>
            <person name="Aerts A."/>
            <person name="Barry K."/>
            <person name="Churchill A.C.L."/>
            <person name="Grimwood J."/>
            <person name="Hillman B."/>
            <person name="Milgroom M.G."/>
            <person name="Pangilinan J."/>
            <person name="Smith M."/>
            <person name="Salamov A."/>
            <person name="Schmutz J."/>
            <person name="Yadav J."/>
            <person name="Grigoriev I.V."/>
            <person name="Nuss D."/>
        </authorList>
    </citation>
    <scope>NUCLEOTIDE SEQUENCE</scope>
    <source>
        <strain evidence="2">EP155</strain>
    </source>
</reference>
<feature type="region of interest" description="Disordered" evidence="1">
    <location>
        <begin position="529"/>
        <end position="583"/>
    </location>
</feature>
<dbReference type="Gene3D" id="3.30.40.10">
    <property type="entry name" value="Zinc/RING finger domain, C3HC4 (zinc finger)"/>
    <property type="match status" value="1"/>
</dbReference>
<feature type="region of interest" description="Disordered" evidence="1">
    <location>
        <begin position="658"/>
        <end position="768"/>
    </location>
</feature>
<proteinExistence type="predicted"/>
<keyword evidence="3" id="KW-1185">Reference proteome</keyword>